<protein>
    <submittedName>
        <fullName evidence="1">Transcriptional regulator</fullName>
    </submittedName>
</protein>
<dbReference type="STRING" id="1388748.GCA_000463155_01111"/>
<dbReference type="RefSeq" id="WP_106877920.1">
    <property type="nucleotide sequence ID" value="NZ_DHYB01000021.1"/>
</dbReference>
<evidence type="ECO:0000313" key="1">
    <source>
        <dbReference type="EMBL" id="PSN06485.1"/>
    </source>
</evidence>
<dbReference type="GO" id="GO:0071468">
    <property type="term" value="P:cellular response to acidic pH"/>
    <property type="evidence" value="ECO:0007669"/>
    <property type="project" value="InterPro"/>
</dbReference>
<reference evidence="1 2" key="1">
    <citation type="submission" date="2018-03" db="EMBL/GenBank/DDBJ databases">
        <title>Draft genome sequence of the first documented clinical Siccibacter turicensis isolate in Austria.</title>
        <authorList>
            <person name="Lepuschitz S."/>
            <person name="Pekard-Amenitsch S."/>
            <person name="Haunold R."/>
            <person name="Schill S."/>
            <person name="Mach R."/>
            <person name="Allerberger F."/>
            <person name="Ruppitsch W."/>
            <person name="Forsythe S.J."/>
        </authorList>
    </citation>
    <scope>NUCLEOTIDE SEQUENCE [LARGE SCALE GENOMIC DNA]</scope>
    <source>
        <strain evidence="1 2">6100069499-17</strain>
    </source>
</reference>
<keyword evidence="2" id="KW-1185">Reference proteome</keyword>
<dbReference type="Proteomes" id="UP000240212">
    <property type="component" value="Unassembled WGS sequence"/>
</dbReference>
<organism evidence="1 2">
    <name type="scientific">Siccibacter turicensis</name>
    <dbReference type="NCBI Taxonomy" id="357233"/>
    <lineage>
        <taxon>Bacteria</taxon>
        <taxon>Pseudomonadati</taxon>
        <taxon>Pseudomonadota</taxon>
        <taxon>Gammaproteobacteria</taxon>
        <taxon>Enterobacterales</taxon>
        <taxon>Enterobacteriaceae</taxon>
        <taxon>Siccibacter</taxon>
    </lineage>
</organism>
<comment type="caution">
    <text evidence="1">The sequence shown here is derived from an EMBL/GenBank/DDBJ whole genome shotgun (WGS) entry which is preliminary data.</text>
</comment>
<accession>A0A2P8VG15</accession>
<proteinExistence type="predicted"/>
<sequence>MQQQSSGNVILQHLMSAGDLYASETEVLGATIRQIAMSQGQVTNKAIILHLIKQLDNTSDVVQQDILRHTLELVVGRTPDDLHI</sequence>
<dbReference type="Gene3D" id="1.20.5.5260">
    <property type="match status" value="1"/>
</dbReference>
<dbReference type="Pfam" id="PF10798">
    <property type="entry name" value="YmgB"/>
    <property type="match status" value="1"/>
</dbReference>
<dbReference type="OrthoDB" id="6629193at2"/>
<dbReference type="EMBL" id="PYEP01000007">
    <property type="protein sequence ID" value="PSN06485.1"/>
    <property type="molecule type" value="Genomic_DNA"/>
</dbReference>
<name>A0A2P8VG15_9ENTR</name>
<dbReference type="AlphaFoldDB" id="A0A2P8VG15"/>
<dbReference type="InterPro" id="IPR024753">
    <property type="entry name" value="AriR"/>
</dbReference>
<evidence type="ECO:0000313" key="2">
    <source>
        <dbReference type="Proteomes" id="UP000240212"/>
    </source>
</evidence>
<gene>
    <name evidence="1" type="ORF">C7G83_15840</name>
</gene>